<keyword evidence="3" id="KW-1185">Reference proteome</keyword>
<gene>
    <name evidence="2" type="ORF">DSM104329_02862</name>
</gene>
<feature type="region of interest" description="Disordered" evidence="1">
    <location>
        <begin position="352"/>
        <end position="381"/>
    </location>
</feature>
<organism evidence="2 3">
    <name type="scientific">Capillimicrobium parvum</name>
    <dbReference type="NCBI Taxonomy" id="2884022"/>
    <lineage>
        <taxon>Bacteria</taxon>
        <taxon>Bacillati</taxon>
        <taxon>Actinomycetota</taxon>
        <taxon>Thermoleophilia</taxon>
        <taxon>Solirubrobacterales</taxon>
        <taxon>Capillimicrobiaceae</taxon>
        <taxon>Capillimicrobium</taxon>
    </lineage>
</organism>
<dbReference type="AlphaFoldDB" id="A0A9E6XZ62"/>
<reference evidence="2" key="1">
    <citation type="journal article" date="2022" name="Int. J. Syst. Evol. Microbiol.">
        <title>Pseudomonas aegrilactucae sp. nov. and Pseudomonas morbosilactucae sp. nov., pathogens causing bacterial rot of lettuce in Japan.</title>
        <authorList>
            <person name="Sawada H."/>
            <person name="Fujikawa T."/>
            <person name="Satou M."/>
        </authorList>
    </citation>
    <scope>NUCLEOTIDE SEQUENCE</scope>
    <source>
        <strain evidence="2">0166_1</strain>
    </source>
</reference>
<name>A0A9E6XZ62_9ACTN</name>
<evidence type="ECO:0000313" key="2">
    <source>
        <dbReference type="EMBL" id="UGS36456.1"/>
    </source>
</evidence>
<sequence>MPVAVEYRPVTESDIARYRAVPVNASAEQAVVNIVKALNPMSPTLYRVVLPKGAELVKAAGTSGYRGFSRSGGKTAHAVLTPVAAGGAVAAGWPVLAVAGTVMAVDMAARREQVAHQRRIETILGRQEERHYTERLKDQWSADRQLSRAISLMLDGHNPSMELALKSADDEFHRSGQFLESNRGAVDRLVDADGKVDYRQLEQALGGKTKDVDHFVRDLHLSRAAIAIKRKALIADAASVALVDPHNPYTALQKHLDSEARLLEQTHAAAEDLTRQLSEIELKGRWRDRDKSLAERQAKLRAQIAPATVDDSSELLYLSTSDGEIFHLLPPEVPESSAEAEREEQIADADEALGIADEPVTNSGQVPRRAPLRTEPTGGPQ</sequence>
<evidence type="ECO:0000313" key="3">
    <source>
        <dbReference type="Proteomes" id="UP001162834"/>
    </source>
</evidence>
<dbReference type="Proteomes" id="UP001162834">
    <property type="component" value="Chromosome"/>
</dbReference>
<evidence type="ECO:0000256" key="1">
    <source>
        <dbReference type="SAM" id="MobiDB-lite"/>
    </source>
</evidence>
<proteinExistence type="predicted"/>
<protein>
    <submittedName>
        <fullName evidence="2">Uncharacterized protein</fullName>
    </submittedName>
</protein>
<dbReference type="KEGG" id="sbae:DSM104329_02862"/>
<dbReference type="EMBL" id="CP087164">
    <property type="protein sequence ID" value="UGS36456.1"/>
    <property type="molecule type" value="Genomic_DNA"/>
</dbReference>
<accession>A0A9E6XZ62</accession>